<dbReference type="InterPro" id="IPR036909">
    <property type="entry name" value="Cyt_c-like_dom_sf"/>
</dbReference>
<dbReference type="EMBL" id="JBHSMR010000006">
    <property type="protein sequence ID" value="MFC5477220.1"/>
    <property type="molecule type" value="Genomic_DNA"/>
</dbReference>
<accession>A0ABW0MI10</accession>
<organism evidence="7 8">
    <name type="scientific">Massilia suwonensis</name>
    <dbReference type="NCBI Taxonomy" id="648895"/>
    <lineage>
        <taxon>Bacteria</taxon>
        <taxon>Pseudomonadati</taxon>
        <taxon>Pseudomonadota</taxon>
        <taxon>Betaproteobacteria</taxon>
        <taxon>Burkholderiales</taxon>
        <taxon>Oxalobacteraceae</taxon>
        <taxon>Telluria group</taxon>
        <taxon>Massilia</taxon>
    </lineage>
</organism>
<comment type="caution">
    <text evidence="7">The sequence shown here is derived from an EMBL/GenBank/DDBJ whole genome shotgun (WGS) entry which is preliminary data.</text>
</comment>
<keyword evidence="2 4" id="KW-0479">Metal-binding</keyword>
<keyword evidence="3 4" id="KW-0408">Iron</keyword>
<dbReference type="Pfam" id="PF13442">
    <property type="entry name" value="Cytochrome_CBB3"/>
    <property type="match status" value="1"/>
</dbReference>
<feature type="domain" description="Cytochrome c" evidence="6">
    <location>
        <begin position="46"/>
        <end position="125"/>
    </location>
</feature>
<dbReference type="Proteomes" id="UP001596101">
    <property type="component" value="Unassembled WGS sequence"/>
</dbReference>
<evidence type="ECO:0000259" key="6">
    <source>
        <dbReference type="PROSITE" id="PS51007"/>
    </source>
</evidence>
<evidence type="ECO:0000256" key="4">
    <source>
        <dbReference type="PROSITE-ProRule" id="PRU00433"/>
    </source>
</evidence>
<keyword evidence="5" id="KW-0732">Signal</keyword>
<evidence type="ECO:0000256" key="3">
    <source>
        <dbReference type="ARBA" id="ARBA00023004"/>
    </source>
</evidence>
<keyword evidence="8" id="KW-1185">Reference proteome</keyword>
<proteinExistence type="predicted"/>
<dbReference type="InterPro" id="IPR009056">
    <property type="entry name" value="Cyt_c-like_dom"/>
</dbReference>
<sequence length="139" mass="14762">MNRITKIAAGSAVCAFMVALSGLPSAVAAAGDTPPYKVAEGNKVDAQTLSGWKTWRAMACERCHGAAQEGMVGPSLVNSLKVLSKDEFKATVLKGRIEKGMPNFDTSKMVSENIDNLYAYLKGRSDGAIQPGRLQEIGK</sequence>
<name>A0ABW0MI10_9BURK</name>
<dbReference type="Gene3D" id="1.10.760.10">
    <property type="entry name" value="Cytochrome c-like domain"/>
    <property type="match status" value="1"/>
</dbReference>
<evidence type="ECO:0000256" key="1">
    <source>
        <dbReference type="ARBA" id="ARBA00022617"/>
    </source>
</evidence>
<dbReference type="PROSITE" id="PS51007">
    <property type="entry name" value="CYTC"/>
    <property type="match status" value="1"/>
</dbReference>
<feature type="chain" id="PRO_5045535372" evidence="5">
    <location>
        <begin position="31"/>
        <end position="139"/>
    </location>
</feature>
<dbReference type="RefSeq" id="WP_379751853.1">
    <property type="nucleotide sequence ID" value="NZ_JBHSMR010000006.1"/>
</dbReference>
<keyword evidence="1 4" id="KW-0349">Heme</keyword>
<feature type="signal peptide" evidence="5">
    <location>
        <begin position="1"/>
        <end position="30"/>
    </location>
</feature>
<gene>
    <name evidence="7" type="ORF">ACFPQ5_03395</name>
</gene>
<evidence type="ECO:0000256" key="2">
    <source>
        <dbReference type="ARBA" id="ARBA00022723"/>
    </source>
</evidence>
<dbReference type="SUPFAM" id="SSF46626">
    <property type="entry name" value="Cytochrome c"/>
    <property type="match status" value="1"/>
</dbReference>
<evidence type="ECO:0000313" key="8">
    <source>
        <dbReference type="Proteomes" id="UP001596101"/>
    </source>
</evidence>
<protein>
    <submittedName>
        <fullName evidence="7">C-type cytochrome</fullName>
    </submittedName>
</protein>
<evidence type="ECO:0000256" key="5">
    <source>
        <dbReference type="SAM" id="SignalP"/>
    </source>
</evidence>
<evidence type="ECO:0000313" key="7">
    <source>
        <dbReference type="EMBL" id="MFC5477220.1"/>
    </source>
</evidence>
<reference evidence="8" key="1">
    <citation type="journal article" date="2019" name="Int. J. Syst. Evol. Microbiol.">
        <title>The Global Catalogue of Microorganisms (GCM) 10K type strain sequencing project: providing services to taxonomists for standard genome sequencing and annotation.</title>
        <authorList>
            <consortium name="The Broad Institute Genomics Platform"/>
            <consortium name="The Broad Institute Genome Sequencing Center for Infectious Disease"/>
            <person name="Wu L."/>
            <person name="Ma J."/>
        </authorList>
    </citation>
    <scope>NUCLEOTIDE SEQUENCE [LARGE SCALE GENOMIC DNA]</scope>
    <source>
        <strain evidence="8">CCUG 43111</strain>
    </source>
</reference>